<dbReference type="Pfam" id="PF13358">
    <property type="entry name" value="DDE_3"/>
    <property type="match status" value="1"/>
</dbReference>
<dbReference type="eggNOG" id="COG3335">
    <property type="taxonomic scope" value="Bacteria"/>
</dbReference>
<proteinExistence type="predicted"/>
<gene>
    <name evidence="2" type="ordered locus">Vapar_2258</name>
</gene>
<dbReference type="InterPro" id="IPR036397">
    <property type="entry name" value="RNaseH_sf"/>
</dbReference>
<dbReference type="EMBL" id="CP001635">
    <property type="protein sequence ID" value="ACS18887.1"/>
    <property type="molecule type" value="Genomic_DNA"/>
</dbReference>
<dbReference type="PANTHER" id="PTHR30347:SF1">
    <property type="entry name" value="MECHANOSENSITIVE CHANNEL MSCK"/>
    <property type="match status" value="1"/>
</dbReference>
<evidence type="ECO:0000259" key="1">
    <source>
        <dbReference type="Pfam" id="PF13358"/>
    </source>
</evidence>
<dbReference type="InterPro" id="IPR052702">
    <property type="entry name" value="MscS-like_channel"/>
</dbReference>
<dbReference type="InterPro" id="IPR047655">
    <property type="entry name" value="Transpos_IS630-like"/>
</dbReference>
<dbReference type="PANTHER" id="PTHR30347">
    <property type="entry name" value="POTASSIUM CHANNEL RELATED"/>
    <property type="match status" value="1"/>
</dbReference>
<dbReference type="SUPFAM" id="SSF46689">
    <property type="entry name" value="Homeodomain-like"/>
    <property type="match status" value="1"/>
</dbReference>
<name>C5CXN1_VARPS</name>
<dbReference type="NCBIfam" id="NF033545">
    <property type="entry name" value="transpos_IS630"/>
    <property type="match status" value="1"/>
</dbReference>
<protein>
    <submittedName>
        <fullName evidence="2">Integrase catalytic region</fullName>
    </submittedName>
</protein>
<accession>C5CXN1</accession>
<reference evidence="2" key="1">
    <citation type="submission" date="2009-06" db="EMBL/GenBank/DDBJ databases">
        <title>Complete sequence of chromosome 1 of Variovorax paradoxus S110.</title>
        <authorList>
            <consortium name="US DOE Joint Genome Institute"/>
            <person name="Lucas S."/>
            <person name="Copeland A."/>
            <person name="Lapidus A."/>
            <person name="Glavina del Rio T."/>
            <person name="Tice H."/>
            <person name="Bruce D."/>
            <person name="Goodwin L."/>
            <person name="Pitluck S."/>
            <person name="Chertkov O."/>
            <person name="Brettin T."/>
            <person name="Detter J.C."/>
            <person name="Han C."/>
            <person name="Larimer F."/>
            <person name="Land M."/>
            <person name="Hauser L."/>
            <person name="Kyrpides N."/>
            <person name="Ovchinnikova G."/>
            <person name="Orwin P."/>
            <person name="Leadbetter J.R."/>
            <person name="Spain J.C."/>
            <person name="Han J.I."/>
        </authorList>
    </citation>
    <scope>NUCLEOTIDE SEQUENCE</scope>
    <source>
        <strain evidence="2">S110</strain>
    </source>
</reference>
<dbReference type="InterPro" id="IPR012337">
    <property type="entry name" value="RNaseH-like_sf"/>
</dbReference>
<dbReference type="GO" id="GO:0003676">
    <property type="term" value="F:nucleic acid binding"/>
    <property type="evidence" value="ECO:0007669"/>
    <property type="project" value="InterPro"/>
</dbReference>
<dbReference type="Pfam" id="PF13565">
    <property type="entry name" value="HTH_32"/>
    <property type="match status" value="1"/>
</dbReference>
<evidence type="ECO:0000313" key="2">
    <source>
        <dbReference type="EMBL" id="ACS18887.1"/>
    </source>
</evidence>
<dbReference type="HOGENOM" id="CLU_041125_0_0_4"/>
<organism evidence="2">
    <name type="scientific">Variovorax paradoxus (strain S110)</name>
    <dbReference type="NCBI Taxonomy" id="543728"/>
    <lineage>
        <taxon>Bacteria</taxon>
        <taxon>Pseudomonadati</taxon>
        <taxon>Pseudomonadota</taxon>
        <taxon>Betaproteobacteria</taxon>
        <taxon>Burkholderiales</taxon>
        <taxon>Comamonadaceae</taxon>
        <taxon>Variovorax</taxon>
    </lineage>
</organism>
<dbReference type="STRING" id="543728.Vapar_2258"/>
<dbReference type="InterPro" id="IPR009057">
    <property type="entry name" value="Homeodomain-like_sf"/>
</dbReference>
<feature type="domain" description="Tc1-like transposase DDE" evidence="1">
    <location>
        <begin position="175"/>
        <end position="321"/>
    </location>
</feature>
<dbReference type="AlphaFoldDB" id="C5CXN1"/>
<dbReference type="SUPFAM" id="SSF53098">
    <property type="entry name" value="Ribonuclease H-like"/>
    <property type="match status" value="1"/>
</dbReference>
<dbReference type="KEGG" id="vap:Vapar_2258"/>
<sequence>MTMHVRADAAIDLTQEQRTELERIARSRRTPQALAQRVRIVLMTAAGMGPGDVGGQLGVSQPTVRKWRARYVEEGLPGLRSEPRPGRPRSLDDQRVADLLNQALQTRPSKQTHWSVRSFAAEANISKDMAHRLFRAASIAPHRSRSFKLSNDPAFVEKVRDITGLYLNPPDHALVLCVDEKSQIQALERTQPVLPMGMGYVEGITHDYVRHGTTTLFAALDVANGQVISRIRAKHRHQEFLDFLRQIDEQTPPELDLHLIVDNYVTHKHARVKAWLARNPRVHLHFTPTYSSWLNQVERWFALITERAIRRNSFSSVRQLKQQIELFVQRYNADASPFQWVATADSILQKIERIAKRISATGH</sequence>
<dbReference type="InterPro" id="IPR038717">
    <property type="entry name" value="Tc1-like_DDE_dom"/>
</dbReference>
<dbReference type="Gene3D" id="3.30.420.10">
    <property type="entry name" value="Ribonuclease H-like superfamily/Ribonuclease H"/>
    <property type="match status" value="1"/>
</dbReference>